<dbReference type="InterPro" id="IPR004331">
    <property type="entry name" value="SPX_dom"/>
</dbReference>
<dbReference type="PROSITE" id="PS50089">
    <property type="entry name" value="ZF_RING_2"/>
    <property type="match status" value="1"/>
</dbReference>
<name>A0ABR3GPG6_9PEZI</name>
<evidence type="ECO:0000259" key="6">
    <source>
        <dbReference type="PROSITE" id="PS51382"/>
    </source>
</evidence>
<keyword evidence="2 4" id="KW-0863">Zinc-finger</keyword>
<evidence type="ECO:0008006" key="9">
    <source>
        <dbReference type="Google" id="ProtNLM"/>
    </source>
</evidence>
<accession>A0ABR3GPG6</accession>
<evidence type="ECO:0000313" key="8">
    <source>
        <dbReference type="Proteomes" id="UP001447188"/>
    </source>
</evidence>
<gene>
    <name evidence="7" type="ORF">Q9L58_003211</name>
</gene>
<reference evidence="7 8" key="1">
    <citation type="submission" date="2024-02" db="EMBL/GenBank/DDBJ databases">
        <title>Discinaceae phylogenomics.</title>
        <authorList>
            <person name="Dirks A.C."/>
            <person name="James T.Y."/>
        </authorList>
    </citation>
    <scope>NUCLEOTIDE SEQUENCE [LARGE SCALE GENOMIC DNA]</scope>
    <source>
        <strain evidence="7 8">ACD0624</strain>
    </source>
</reference>
<dbReference type="InterPro" id="IPR001841">
    <property type="entry name" value="Znf_RING"/>
</dbReference>
<evidence type="ECO:0000256" key="2">
    <source>
        <dbReference type="ARBA" id="ARBA00022771"/>
    </source>
</evidence>
<evidence type="ECO:0000259" key="5">
    <source>
        <dbReference type="PROSITE" id="PS50089"/>
    </source>
</evidence>
<dbReference type="PANTHER" id="PTHR23327:SF51">
    <property type="entry name" value="TRANSCRIPTIONAL REGULATOR OF YEAST FORM ADHERENCE 3"/>
    <property type="match status" value="1"/>
</dbReference>
<evidence type="ECO:0000256" key="3">
    <source>
        <dbReference type="ARBA" id="ARBA00022833"/>
    </source>
</evidence>
<dbReference type="PROSITE" id="PS00518">
    <property type="entry name" value="ZF_RING_1"/>
    <property type="match status" value="1"/>
</dbReference>
<keyword evidence="8" id="KW-1185">Reference proteome</keyword>
<dbReference type="Gene3D" id="3.30.40.10">
    <property type="entry name" value="Zinc/RING finger domain, C3HC4 (zinc finger)"/>
    <property type="match status" value="1"/>
</dbReference>
<evidence type="ECO:0000313" key="7">
    <source>
        <dbReference type="EMBL" id="KAL0637821.1"/>
    </source>
</evidence>
<proteinExistence type="predicted"/>
<evidence type="ECO:0000256" key="4">
    <source>
        <dbReference type="PROSITE-ProRule" id="PRU00175"/>
    </source>
</evidence>
<dbReference type="SMART" id="SM00184">
    <property type="entry name" value="RING"/>
    <property type="match status" value="1"/>
</dbReference>
<dbReference type="PROSITE" id="PS51382">
    <property type="entry name" value="SPX"/>
    <property type="match status" value="1"/>
</dbReference>
<dbReference type="Pfam" id="PF13920">
    <property type="entry name" value="zf-C3HC4_3"/>
    <property type="match status" value="1"/>
</dbReference>
<keyword evidence="3" id="KW-0862">Zinc</keyword>
<evidence type="ECO:0000256" key="1">
    <source>
        <dbReference type="ARBA" id="ARBA00022723"/>
    </source>
</evidence>
<feature type="domain" description="SPX" evidence="6">
    <location>
        <begin position="1"/>
        <end position="315"/>
    </location>
</feature>
<dbReference type="Pfam" id="PF03105">
    <property type="entry name" value="SPX"/>
    <property type="match status" value="1"/>
</dbReference>
<sequence length="451" mass="50718">MKFAHSFSQVLEEEDFPADWQAAAIRYRQLKKCIKKVQKELSELGLTAEILKSLVKQSGAMMASEEGESTPKPGTVQSFQPKLVLTIDAVDGIPLDINFSEETRRSLENLVRKNTQTTEVEDGFQSIEVGSSQGETRPACVRFGRSVKNIEITLCSDSEFFHLLTSELTSLEALQSRAEGEIKSNVVAIGGAVTGVAAPKSANSKSDLYPWREIFRIYVESGIFFSNRESENHQERTVEKAQEQLALFNSEIHRLGLGTKFKNPCSLHLLRRFIGVNMDVLRVMRFQAINKLAMTKILKKFDKRTALGAREIFPEFIASDSFLASHLARAICYTMSSSLLNLIPQLDNYLCPICSSISVKPVRLSCSHVFCVRCLVKLQRAQKRSCPMCRRDAVLEADSSNLDLSLLSFLKEYFPKEAKLKQQENEREVAMEQWKAVHNDIFGGPKDCVIS</sequence>
<dbReference type="InterPro" id="IPR017907">
    <property type="entry name" value="Znf_RING_CS"/>
</dbReference>
<keyword evidence="1" id="KW-0479">Metal-binding</keyword>
<protein>
    <recommendedName>
        <fullName evidence="9">SPX domain-containing protein</fullName>
    </recommendedName>
</protein>
<dbReference type="EMBL" id="JBBBZM010000030">
    <property type="protein sequence ID" value="KAL0637821.1"/>
    <property type="molecule type" value="Genomic_DNA"/>
</dbReference>
<comment type="caution">
    <text evidence="7">The sequence shown here is derived from an EMBL/GenBank/DDBJ whole genome shotgun (WGS) entry which is preliminary data.</text>
</comment>
<feature type="domain" description="RING-type" evidence="5">
    <location>
        <begin position="351"/>
        <end position="390"/>
    </location>
</feature>
<dbReference type="PANTHER" id="PTHR23327">
    <property type="entry name" value="RING FINGER PROTEIN 127"/>
    <property type="match status" value="1"/>
</dbReference>
<dbReference type="InterPro" id="IPR013083">
    <property type="entry name" value="Znf_RING/FYVE/PHD"/>
</dbReference>
<dbReference type="SUPFAM" id="SSF57850">
    <property type="entry name" value="RING/U-box"/>
    <property type="match status" value="1"/>
</dbReference>
<dbReference type="Proteomes" id="UP001447188">
    <property type="component" value="Unassembled WGS sequence"/>
</dbReference>
<organism evidence="7 8">
    <name type="scientific">Discina gigas</name>
    <dbReference type="NCBI Taxonomy" id="1032678"/>
    <lineage>
        <taxon>Eukaryota</taxon>
        <taxon>Fungi</taxon>
        <taxon>Dikarya</taxon>
        <taxon>Ascomycota</taxon>
        <taxon>Pezizomycotina</taxon>
        <taxon>Pezizomycetes</taxon>
        <taxon>Pezizales</taxon>
        <taxon>Discinaceae</taxon>
        <taxon>Discina</taxon>
    </lineage>
</organism>